<dbReference type="Proteomes" id="UP000217696">
    <property type="component" value="Chromosome"/>
</dbReference>
<dbReference type="KEGG" id="asoc:CB4_01639"/>
<dbReference type="AlphaFoldDB" id="A0A0U4WFI1"/>
<evidence type="ECO:0000313" key="1">
    <source>
        <dbReference type="EMBL" id="BAU27465.1"/>
    </source>
</evidence>
<keyword evidence="1" id="KW-0449">Lipoprotein</keyword>
<reference evidence="1 2" key="1">
    <citation type="submission" date="2015-12" db="EMBL/GenBank/DDBJ databases">
        <title>Genome sequence of Aneurinibacillus soli.</title>
        <authorList>
            <person name="Lee J.S."/>
            <person name="Lee K.C."/>
            <person name="Kim K.K."/>
            <person name="Lee B.W."/>
        </authorList>
    </citation>
    <scope>NUCLEOTIDE SEQUENCE [LARGE SCALE GENOMIC DNA]</scope>
    <source>
        <strain evidence="1 2">CB4</strain>
    </source>
</reference>
<dbReference type="InterPro" id="IPR019076">
    <property type="entry name" value="Spore_lipoprot_YhcN/YlaJ-like"/>
</dbReference>
<dbReference type="NCBIfam" id="TIGR02898">
    <property type="entry name" value="spore_YhcN_YlaJ"/>
    <property type="match status" value="1"/>
</dbReference>
<dbReference type="EMBL" id="AP017312">
    <property type="protein sequence ID" value="BAU27465.1"/>
    <property type="molecule type" value="Genomic_DNA"/>
</dbReference>
<evidence type="ECO:0000313" key="2">
    <source>
        <dbReference type="Proteomes" id="UP000217696"/>
    </source>
</evidence>
<proteinExistence type="predicted"/>
<accession>A0A0U4WFI1</accession>
<dbReference type="InterPro" id="IPR014247">
    <property type="entry name" value="Spore_lipoprot_YhcN/YlaJ"/>
</dbReference>
<protein>
    <submittedName>
        <fullName evidence="1">Sporulation lipoprotein YhcN/YlaJ</fullName>
    </submittedName>
</protein>
<organism evidence="1 2">
    <name type="scientific">Aneurinibacillus soli</name>
    <dbReference type="NCBI Taxonomy" id="1500254"/>
    <lineage>
        <taxon>Bacteria</taxon>
        <taxon>Bacillati</taxon>
        <taxon>Bacillota</taxon>
        <taxon>Bacilli</taxon>
        <taxon>Bacillales</taxon>
        <taxon>Paenibacillaceae</taxon>
        <taxon>Aneurinibacillus group</taxon>
        <taxon>Aneurinibacillus</taxon>
    </lineage>
</organism>
<sequence length="163" mass="17471">MMKRLLTLLCIFVLCTACTSKNAPEKSAPAKTQHVQQTAPAAPKPQNATAVAKHLSTLASRVPKVNGATAIVFGNVAIVGIDVDAKLDRSRVGTIKYSVTEALHKDPQGARALVTADADIVQRLREMNEEIMRGRPISGFAKELADIAGRIIPQAPARNPNQR</sequence>
<dbReference type="RefSeq" id="WP_096464822.1">
    <property type="nucleotide sequence ID" value="NZ_AP017312.1"/>
</dbReference>
<dbReference type="OrthoDB" id="2381329at2"/>
<gene>
    <name evidence="1" type="ORF">CB4_01639</name>
</gene>
<name>A0A0U4WFI1_9BACL</name>
<dbReference type="GO" id="GO:0030435">
    <property type="term" value="P:sporulation resulting in formation of a cellular spore"/>
    <property type="evidence" value="ECO:0007669"/>
    <property type="project" value="InterPro"/>
</dbReference>
<dbReference type="Pfam" id="PF09580">
    <property type="entry name" value="Spore_YhcN_YlaJ"/>
    <property type="match status" value="1"/>
</dbReference>
<keyword evidence="2" id="KW-1185">Reference proteome</keyword>